<feature type="transmembrane region" description="Helical" evidence="1">
    <location>
        <begin position="15"/>
        <end position="38"/>
    </location>
</feature>
<feature type="transmembrane region" description="Helical" evidence="1">
    <location>
        <begin position="72"/>
        <end position="96"/>
    </location>
</feature>
<reference evidence="2 3" key="1">
    <citation type="submission" date="2018-10" db="EMBL/GenBank/DDBJ databases">
        <title>Genomic Encyclopedia of Archaeal and Bacterial Type Strains, Phase II (KMG-II): from individual species to whole genera.</title>
        <authorList>
            <person name="Goeker M."/>
        </authorList>
    </citation>
    <scope>NUCLEOTIDE SEQUENCE [LARGE SCALE GENOMIC DNA]</scope>
    <source>
        <strain evidence="2 3">DSM 29537</strain>
    </source>
</reference>
<organism evidence="2 3">
    <name type="scientific">Flavobacterium endophyticum</name>
    <dbReference type="NCBI Taxonomy" id="1540163"/>
    <lineage>
        <taxon>Bacteria</taxon>
        <taxon>Pseudomonadati</taxon>
        <taxon>Bacteroidota</taxon>
        <taxon>Flavobacteriia</taxon>
        <taxon>Flavobacteriales</taxon>
        <taxon>Flavobacteriaceae</taxon>
        <taxon>Flavobacterium</taxon>
    </lineage>
</organism>
<keyword evidence="1" id="KW-0812">Transmembrane</keyword>
<dbReference type="OrthoDB" id="1467832at2"/>
<dbReference type="AlphaFoldDB" id="A0A495MMN7"/>
<dbReference type="RefSeq" id="WP_121375435.1">
    <property type="nucleotide sequence ID" value="NZ_RBLC01000001.1"/>
</dbReference>
<sequence>MKTYHNYLEGYKRGLIGFATLSILAQSCLGSIAAMLILMGGTSVGQMIQLFFVTIFCMGFNGAVLSQQKPKFVFATLIISVTLSIVFSIANLLSLIG</sequence>
<evidence type="ECO:0000256" key="1">
    <source>
        <dbReference type="SAM" id="Phobius"/>
    </source>
</evidence>
<dbReference type="EMBL" id="RBLC01000001">
    <property type="protein sequence ID" value="RKS26083.1"/>
    <property type="molecule type" value="Genomic_DNA"/>
</dbReference>
<feature type="transmembrane region" description="Helical" evidence="1">
    <location>
        <begin position="44"/>
        <end position="65"/>
    </location>
</feature>
<gene>
    <name evidence="2" type="ORF">CLV94_1137</name>
</gene>
<dbReference type="Proteomes" id="UP000277579">
    <property type="component" value="Unassembled WGS sequence"/>
</dbReference>
<keyword evidence="1" id="KW-1133">Transmembrane helix</keyword>
<proteinExistence type="predicted"/>
<name>A0A495MMN7_9FLAO</name>
<evidence type="ECO:0000313" key="3">
    <source>
        <dbReference type="Proteomes" id="UP000277579"/>
    </source>
</evidence>
<dbReference type="PROSITE" id="PS51257">
    <property type="entry name" value="PROKAR_LIPOPROTEIN"/>
    <property type="match status" value="1"/>
</dbReference>
<evidence type="ECO:0000313" key="2">
    <source>
        <dbReference type="EMBL" id="RKS26083.1"/>
    </source>
</evidence>
<protein>
    <submittedName>
        <fullName evidence="2">Uncharacterized protein</fullName>
    </submittedName>
</protein>
<comment type="caution">
    <text evidence="2">The sequence shown here is derived from an EMBL/GenBank/DDBJ whole genome shotgun (WGS) entry which is preliminary data.</text>
</comment>
<accession>A0A495MMN7</accession>
<keyword evidence="1" id="KW-0472">Membrane</keyword>
<keyword evidence="3" id="KW-1185">Reference proteome</keyword>